<sequence length="75" mass="8774">MHEVKVRWSPMILHSQWLKYTSPAVFGPRSEPRGQRADALMDYSSQIPELCRTVTDFSQSRKRVFIDTSECLEEN</sequence>
<evidence type="ECO:0000313" key="1">
    <source>
        <dbReference type="EMBL" id="KAK5882771.1"/>
    </source>
</evidence>
<gene>
    <name evidence="1" type="ORF">CesoFtcFv8_021321</name>
</gene>
<name>A0AAN8GKX7_9TELE</name>
<comment type="caution">
    <text evidence="1">The sequence shown here is derived from an EMBL/GenBank/DDBJ whole genome shotgun (WGS) entry which is preliminary data.</text>
</comment>
<dbReference type="Proteomes" id="UP001335648">
    <property type="component" value="Unassembled WGS sequence"/>
</dbReference>
<reference evidence="1 2" key="1">
    <citation type="journal article" date="2023" name="Mol. Biol. Evol.">
        <title>Genomics of Secondarily Temperate Adaptation in the Only Non-Antarctic Icefish.</title>
        <authorList>
            <person name="Rivera-Colon A.G."/>
            <person name="Rayamajhi N."/>
            <person name="Minhas B.F."/>
            <person name="Madrigal G."/>
            <person name="Bilyk K.T."/>
            <person name="Yoon V."/>
            <person name="Hune M."/>
            <person name="Gregory S."/>
            <person name="Cheng C.H.C."/>
            <person name="Catchen J.M."/>
        </authorList>
    </citation>
    <scope>NUCLEOTIDE SEQUENCE [LARGE SCALE GENOMIC DNA]</scope>
    <source>
        <strain evidence="1">JC2023a</strain>
    </source>
</reference>
<organism evidence="1 2">
    <name type="scientific">Champsocephalus esox</name>
    <name type="common">pike icefish</name>
    <dbReference type="NCBI Taxonomy" id="159716"/>
    <lineage>
        <taxon>Eukaryota</taxon>
        <taxon>Metazoa</taxon>
        <taxon>Chordata</taxon>
        <taxon>Craniata</taxon>
        <taxon>Vertebrata</taxon>
        <taxon>Euteleostomi</taxon>
        <taxon>Actinopterygii</taxon>
        <taxon>Neopterygii</taxon>
        <taxon>Teleostei</taxon>
        <taxon>Neoteleostei</taxon>
        <taxon>Acanthomorphata</taxon>
        <taxon>Eupercaria</taxon>
        <taxon>Perciformes</taxon>
        <taxon>Notothenioidei</taxon>
        <taxon>Channichthyidae</taxon>
        <taxon>Champsocephalus</taxon>
    </lineage>
</organism>
<proteinExistence type="predicted"/>
<dbReference type="EMBL" id="JAULUE010002062">
    <property type="protein sequence ID" value="KAK5882771.1"/>
    <property type="molecule type" value="Genomic_DNA"/>
</dbReference>
<dbReference type="AlphaFoldDB" id="A0AAN8GKX7"/>
<keyword evidence="2" id="KW-1185">Reference proteome</keyword>
<evidence type="ECO:0000313" key="2">
    <source>
        <dbReference type="Proteomes" id="UP001335648"/>
    </source>
</evidence>
<protein>
    <submittedName>
        <fullName evidence="1">Uncharacterized protein</fullName>
    </submittedName>
</protein>
<accession>A0AAN8GKX7</accession>